<evidence type="ECO:0000313" key="2">
    <source>
        <dbReference type="Proteomes" id="UP001230649"/>
    </source>
</evidence>
<proteinExistence type="predicted"/>
<evidence type="ECO:0000313" key="1">
    <source>
        <dbReference type="EMBL" id="KAJ9093218.1"/>
    </source>
</evidence>
<dbReference type="EMBL" id="JASBWS010000159">
    <property type="protein sequence ID" value="KAJ9093218.1"/>
    <property type="molecule type" value="Genomic_DNA"/>
</dbReference>
<keyword evidence="2" id="KW-1185">Reference proteome</keyword>
<protein>
    <submittedName>
        <fullName evidence="1">Uncharacterized protein</fullName>
    </submittedName>
</protein>
<name>A0ACC2V1K3_9TREE</name>
<accession>A0ACC2V1K3</accession>
<organism evidence="1 2">
    <name type="scientific">Naganishia adeliensis</name>
    <dbReference type="NCBI Taxonomy" id="92952"/>
    <lineage>
        <taxon>Eukaryota</taxon>
        <taxon>Fungi</taxon>
        <taxon>Dikarya</taxon>
        <taxon>Basidiomycota</taxon>
        <taxon>Agaricomycotina</taxon>
        <taxon>Tremellomycetes</taxon>
        <taxon>Filobasidiales</taxon>
        <taxon>Filobasidiaceae</taxon>
        <taxon>Naganishia</taxon>
    </lineage>
</organism>
<reference evidence="1" key="1">
    <citation type="submission" date="2023-04" db="EMBL/GenBank/DDBJ databases">
        <title>Draft Genome sequencing of Naganishia species isolated from polar environments using Oxford Nanopore Technology.</title>
        <authorList>
            <person name="Leo P."/>
            <person name="Venkateswaran K."/>
        </authorList>
    </citation>
    <scope>NUCLEOTIDE SEQUENCE</scope>
    <source>
        <strain evidence="1">MNA-CCFEE 5262</strain>
    </source>
</reference>
<sequence>MTTAPAVLFDYEQFLDFESRQVDNTPHCFPGDDMRKPVIGPFTDAVRAGTACTIIRLPGDARNSYHCLAYVVLGLDRQLQDDTGTDAPPVHLVRMQPLSERIRKSSCSFRAPPREPAIADAIIRTFQNATNGVRASKGLLARKFSVVESCLPVGHQVMTETSGLHAVFSVHSANRCREDLLPILDAFAVDEDEEKLWKQADRIFHQVTSWGKESKLPAIYVGPSTRFFQDISAAQSTNGTPYASSWDLILLEFVIRIVISWTLGDGAALKTRKQDVYAVILDAKQQALASFNEGVTWYPQLVMSGTRLLDVSIPSSDTESKLKQVLDFENIFSSFDSIGRLSFVRLFVQRFEYIFRIGHAPTLEGTLKCFLDSHLRLVIEREREALWMALFLSICCVTVQLLDKEVEVLFGESMAATTSLPLMCEGALECLQMADWTLDVECAIQACILLGPYLRNVGRFDEHAGYIAAAVELAQDCGMSTLPAEPLGATVAEDVEVIYEAGFRSAVKRHTSRFLWCSLSYLPRVATAETTAIGKQYELSVLYGAFVDKPTVDVPQLSRDMLPSNINDRDVHEGLLYIPSVSASRYTEVTFFRLRMELVGHLRDMIEYVQADGKPLDDSTKESVAQDICSSFLRRYMSTIGSIEGIGQRVSRRETTAEDRQLRIALERRMSHIMRHHFMAFTGASGLGQDSLSETLNQLLDKSIAAIVDDPDGNLSAIPRNLRFMPVNNGREWTRDEVAGWLYTGAA</sequence>
<dbReference type="Proteomes" id="UP001230649">
    <property type="component" value="Unassembled WGS sequence"/>
</dbReference>
<gene>
    <name evidence="1" type="ORF">QFC20_007185</name>
</gene>
<comment type="caution">
    <text evidence="1">The sequence shown here is derived from an EMBL/GenBank/DDBJ whole genome shotgun (WGS) entry which is preliminary data.</text>
</comment>